<dbReference type="Pfam" id="PF07679">
    <property type="entry name" value="I-set"/>
    <property type="match status" value="1"/>
</dbReference>
<dbReference type="InterPro" id="IPR007110">
    <property type="entry name" value="Ig-like_dom"/>
</dbReference>
<name>A0A1D1UC27_RAMVA</name>
<dbReference type="FunFam" id="2.60.40.10:FF:000032">
    <property type="entry name" value="palladin isoform X1"/>
    <property type="match status" value="1"/>
</dbReference>
<keyword evidence="5" id="KW-1185">Reference proteome</keyword>
<accession>A0A1D1UC27</accession>
<dbReference type="EMBL" id="BDGG01000001">
    <property type="protein sequence ID" value="GAU87379.1"/>
    <property type="molecule type" value="Genomic_DNA"/>
</dbReference>
<dbReference type="OrthoDB" id="504170at2759"/>
<dbReference type="STRING" id="947166.A0A1D1UC27"/>
<dbReference type="Gene3D" id="2.60.40.10">
    <property type="entry name" value="Immunoglobulins"/>
    <property type="match status" value="1"/>
</dbReference>
<dbReference type="InterPro" id="IPR003598">
    <property type="entry name" value="Ig_sub2"/>
</dbReference>
<sequence length="111" mass="12568">MANRREMFAPAFVFTPRLHQEGARVTVECQVRANPTPVARWYLNDVDLAQSPHTAYLTCHPLDDNCFLLRMLIDHVSKEKSGLYRVTARNTVGEVTACINLDFKSTLSKST</sequence>
<evidence type="ECO:0000256" key="1">
    <source>
        <dbReference type="ARBA" id="ARBA00023157"/>
    </source>
</evidence>
<proteinExistence type="predicted"/>
<keyword evidence="1" id="KW-1015">Disulfide bond</keyword>
<dbReference type="InterPro" id="IPR036179">
    <property type="entry name" value="Ig-like_dom_sf"/>
</dbReference>
<keyword evidence="2" id="KW-0393">Immunoglobulin domain</keyword>
<comment type="caution">
    <text evidence="4">The sequence shown here is derived from an EMBL/GenBank/DDBJ whole genome shotgun (WGS) entry which is preliminary data.</text>
</comment>
<evidence type="ECO:0000313" key="5">
    <source>
        <dbReference type="Proteomes" id="UP000186922"/>
    </source>
</evidence>
<dbReference type="InterPro" id="IPR013098">
    <property type="entry name" value="Ig_I-set"/>
</dbReference>
<gene>
    <name evidence="4" type="primary">RvY_00243-1</name>
    <name evidence="4" type="synonym">RvY_00243.1</name>
    <name evidence="4" type="ORF">RvY_00243</name>
</gene>
<dbReference type="AlphaFoldDB" id="A0A1D1UC27"/>
<dbReference type="PROSITE" id="PS50835">
    <property type="entry name" value="IG_LIKE"/>
    <property type="match status" value="1"/>
</dbReference>
<reference evidence="4 5" key="1">
    <citation type="journal article" date="2016" name="Nat. Commun.">
        <title>Extremotolerant tardigrade genome and improved radiotolerance of human cultured cells by tardigrade-unique protein.</title>
        <authorList>
            <person name="Hashimoto T."/>
            <person name="Horikawa D.D."/>
            <person name="Saito Y."/>
            <person name="Kuwahara H."/>
            <person name="Kozuka-Hata H."/>
            <person name="Shin-I T."/>
            <person name="Minakuchi Y."/>
            <person name="Ohishi K."/>
            <person name="Motoyama A."/>
            <person name="Aizu T."/>
            <person name="Enomoto A."/>
            <person name="Kondo K."/>
            <person name="Tanaka S."/>
            <person name="Hara Y."/>
            <person name="Koshikawa S."/>
            <person name="Sagara H."/>
            <person name="Miura T."/>
            <person name="Yokobori S."/>
            <person name="Miyagawa K."/>
            <person name="Suzuki Y."/>
            <person name="Kubo T."/>
            <person name="Oyama M."/>
            <person name="Kohara Y."/>
            <person name="Fujiyama A."/>
            <person name="Arakawa K."/>
            <person name="Katayama T."/>
            <person name="Toyoda A."/>
            <person name="Kunieda T."/>
        </authorList>
    </citation>
    <scope>NUCLEOTIDE SEQUENCE [LARGE SCALE GENOMIC DNA]</scope>
    <source>
        <strain evidence="4 5">YOKOZUNA-1</strain>
    </source>
</reference>
<dbReference type="InterPro" id="IPR013783">
    <property type="entry name" value="Ig-like_fold"/>
</dbReference>
<dbReference type="Proteomes" id="UP000186922">
    <property type="component" value="Unassembled WGS sequence"/>
</dbReference>
<dbReference type="SUPFAM" id="SSF48726">
    <property type="entry name" value="Immunoglobulin"/>
    <property type="match status" value="1"/>
</dbReference>
<organism evidence="4 5">
    <name type="scientific">Ramazzottius varieornatus</name>
    <name type="common">Water bear</name>
    <name type="synonym">Tardigrade</name>
    <dbReference type="NCBI Taxonomy" id="947166"/>
    <lineage>
        <taxon>Eukaryota</taxon>
        <taxon>Metazoa</taxon>
        <taxon>Ecdysozoa</taxon>
        <taxon>Tardigrada</taxon>
        <taxon>Eutardigrada</taxon>
        <taxon>Parachela</taxon>
        <taxon>Hypsibioidea</taxon>
        <taxon>Ramazzottiidae</taxon>
        <taxon>Ramazzottius</taxon>
    </lineage>
</organism>
<feature type="domain" description="Ig-like" evidence="3">
    <location>
        <begin position="10"/>
        <end position="96"/>
    </location>
</feature>
<evidence type="ECO:0000256" key="2">
    <source>
        <dbReference type="ARBA" id="ARBA00023319"/>
    </source>
</evidence>
<protein>
    <recommendedName>
        <fullName evidence="3">Ig-like domain-containing protein</fullName>
    </recommendedName>
</protein>
<evidence type="ECO:0000259" key="3">
    <source>
        <dbReference type="PROSITE" id="PS50835"/>
    </source>
</evidence>
<dbReference type="SMART" id="SM00408">
    <property type="entry name" value="IGc2"/>
    <property type="match status" value="1"/>
</dbReference>
<evidence type="ECO:0000313" key="4">
    <source>
        <dbReference type="EMBL" id="GAU87379.1"/>
    </source>
</evidence>